<keyword evidence="7" id="KW-1185">Reference proteome</keyword>
<evidence type="ECO:0000313" key="6">
    <source>
        <dbReference type="EMBL" id="AFM02989.1"/>
    </source>
</evidence>
<feature type="chain" id="PRO_5003685795" description="CHAT domain-containing protein" evidence="4">
    <location>
        <begin position="25"/>
        <end position="1429"/>
    </location>
</feature>
<feature type="coiled-coil region" evidence="3">
    <location>
        <begin position="1007"/>
        <end position="1037"/>
    </location>
</feature>
<organism evidence="6 7">
    <name type="scientific">Bernardetia litoralis (strain ATCC 23117 / DSM 6794 / NBRC 15988 / NCIMB 1366 / Fx l1 / Sio-4)</name>
    <name type="common">Flexibacter litoralis</name>
    <dbReference type="NCBI Taxonomy" id="880071"/>
    <lineage>
        <taxon>Bacteria</taxon>
        <taxon>Pseudomonadati</taxon>
        <taxon>Bacteroidota</taxon>
        <taxon>Cytophagia</taxon>
        <taxon>Cytophagales</taxon>
        <taxon>Bernardetiaceae</taxon>
        <taxon>Bernardetia</taxon>
    </lineage>
</organism>
<dbReference type="KEGG" id="fli:Fleli_0514"/>
<proteinExistence type="predicted"/>
<dbReference type="HOGENOM" id="CLU_002404_1_0_10"/>
<dbReference type="Pfam" id="PF13424">
    <property type="entry name" value="TPR_12"/>
    <property type="match status" value="1"/>
</dbReference>
<dbReference type="RefSeq" id="WP_014796449.1">
    <property type="nucleotide sequence ID" value="NC_018018.1"/>
</dbReference>
<dbReference type="PANTHER" id="PTHR45641:SF19">
    <property type="entry name" value="NEPHROCYSTIN-3"/>
    <property type="match status" value="1"/>
</dbReference>
<dbReference type="Pfam" id="PF12770">
    <property type="entry name" value="CHAT"/>
    <property type="match status" value="1"/>
</dbReference>
<dbReference type="eggNOG" id="COG4995">
    <property type="taxonomic scope" value="Bacteria"/>
</dbReference>
<feature type="signal peptide" evidence="4">
    <location>
        <begin position="1"/>
        <end position="24"/>
    </location>
</feature>
<dbReference type="SMART" id="SM00028">
    <property type="entry name" value="TPR"/>
    <property type="match status" value="6"/>
</dbReference>
<dbReference type="InterPro" id="IPR024983">
    <property type="entry name" value="CHAT_dom"/>
</dbReference>
<keyword evidence="4" id="KW-0732">Signal</keyword>
<dbReference type="STRING" id="880071.Fleli_0514"/>
<dbReference type="InterPro" id="IPR019734">
    <property type="entry name" value="TPR_rpt"/>
</dbReference>
<gene>
    <name evidence="6" type="ordered locus">Fleli_0514</name>
</gene>
<evidence type="ECO:0000313" key="7">
    <source>
        <dbReference type="Proteomes" id="UP000006054"/>
    </source>
</evidence>
<dbReference type="OrthoDB" id="9771112at2"/>
<reference evidence="7" key="1">
    <citation type="submission" date="2012-06" db="EMBL/GenBank/DDBJ databases">
        <title>The complete genome of Flexibacter litoralis DSM 6794.</title>
        <authorList>
            <person name="Lucas S."/>
            <person name="Copeland A."/>
            <person name="Lapidus A."/>
            <person name="Glavina del Rio T."/>
            <person name="Dalin E."/>
            <person name="Tice H."/>
            <person name="Bruce D."/>
            <person name="Goodwin L."/>
            <person name="Pitluck S."/>
            <person name="Peters L."/>
            <person name="Ovchinnikova G."/>
            <person name="Lu M."/>
            <person name="Kyrpides N."/>
            <person name="Mavromatis K."/>
            <person name="Ivanova N."/>
            <person name="Brettin T."/>
            <person name="Detter J.C."/>
            <person name="Han C."/>
            <person name="Larimer F."/>
            <person name="Land M."/>
            <person name="Hauser L."/>
            <person name="Markowitz V."/>
            <person name="Cheng J.-F."/>
            <person name="Hugenholtz P."/>
            <person name="Woyke T."/>
            <person name="Wu D."/>
            <person name="Spring S."/>
            <person name="Lang E."/>
            <person name="Kopitz M."/>
            <person name="Brambilla E."/>
            <person name="Klenk H.-P."/>
            <person name="Eisen J.A."/>
        </authorList>
    </citation>
    <scope>NUCLEOTIDE SEQUENCE [LARGE SCALE GENOMIC DNA]</scope>
    <source>
        <strain evidence="7">ATCC 23117 / DSM 6794 / NBRC 15988 / NCIMB 1366 / Sio-4</strain>
    </source>
</reference>
<protein>
    <recommendedName>
        <fullName evidence="5">CHAT domain-containing protein</fullName>
    </recommendedName>
</protein>
<sequence precursor="true">MLKNNLLLFIFFLFYFFQATFGFAQENGDEKQLQRKLEISERYFEDGDYKKALSETEKLYKKAQKKGNADLSTKIEKYLIKYYEATGEVSKFHSMVKTFLNHHKKQGEDSKGYGLALLQAAKYYTEYSFTQQGETYLREAKKILGEKPAENYIFSDLYYTQIRIDFQRGNFLNLLDYQIQDLLNVQKSLIGKETQFFSDVSKTTEIRNLSDREEVRKKTDYAQILSLRADAARLAGRYTEASTYLEEADNFIKTELSTRQLAYIRNQYVRIQLMIDNGEQREEIRKLLEKTLYRAEKTVGTVHKDYFKLHTLLIDYYINSGFVLQEDEENKGFSLKPKFLQNIAYSKQGTRQRWELERNSAKYYGTGHLQYSVALQADAMWNYENQRYGQSLRTLTDIYKNTSLVPEDHQRRLAIIEDIYYVRLADDDYEEAGKLMEEWVASHVRIHGKNTLGYHLANLKLAKFYFNYTEKFKEAGELYNLHMQALTKFIEPQSLIYINSLNDWIDYYMANDQFKKANEKSKEALDLIQRRYGDAHPRYATQLEIAARLNMQQSNYKEVDAQVSEMLQIYEKQYNPSLAFEHAQALETAAHYYMIMGLYDRAEDLLNQAKRRFNRSSQSIANSSTAEELAFLYIETADFSAAEQLLHETIIEKEKRYGTESRFLINTYNQSANLEFANGKYVEAEQFANKALAIAQNVFSQKSIRTVESLSMLADYNLAIGDYEKAQAFAQKALNIKTEVLGNDHLDRASTLIQLAKINFYSTADWETVTKKLDEADKMLIDNLGENTPVYAGFLKTSAELYVAHKDIKSASAKLGKALTILEKIPSVSLVSLAEINVLLGDLQIQQDEPDRAKKFYEDAQKKYSKVFSDVHPKYVEVLGRIARMYYVKKNYKKAEKYLSEVLGKHKEYINTTFSVLSEREKAKNWEQIRPDFEFFTHLVIQLQPKKKKLLRDLYDNILLTKGILLGQSQKLRNEIYKRNPDDTLRINFEKWQLKKVQLNSALALSLEQLKQENIDVRTLQKEIEDLSKILSRQSSDFAAATDQKGVSWKDIQKNLKSKEYAIEIIRYREFDKEFTDSVKYIALVLPSSGNIELAQMGDGNQMEDGDLQYYRNNVEFSLEDYDSYTTYWKPIADKVDKNAGKIYLSCDGVYNQLNVETFRMSENDFVIDNYFIVQLTSTRQVAEKEVNNIFPNDFVLFGNPLFYVDDYQGTQSFPTLLGAEREVEIISTQLQGINKNVTTYLKEEADENQMKNLNNQNNTVFHIATHGVFKEDISEVERQRSAALGTYNDPLMRSGLLFKAGGDMVQNRSIYEYNRNSGILTASEVATMNINSPLVIMSACETGRGESKVGEGVYGLQSAFLLAGADALLMSLFKVDDNATQELMKIFYQKWYETGDKRASIREAKRELRQNPKYADPIYWGAFVMVGR</sequence>
<dbReference type="InterPro" id="IPR011990">
    <property type="entry name" value="TPR-like_helical_dom_sf"/>
</dbReference>
<dbReference type="Gene3D" id="1.25.40.10">
    <property type="entry name" value="Tetratricopeptide repeat domain"/>
    <property type="match status" value="3"/>
</dbReference>
<evidence type="ECO:0000259" key="5">
    <source>
        <dbReference type="Pfam" id="PF12770"/>
    </source>
</evidence>
<name>I4AGA4_BERLS</name>
<evidence type="ECO:0000256" key="4">
    <source>
        <dbReference type="SAM" id="SignalP"/>
    </source>
</evidence>
<dbReference type="Proteomes" id="UP000006054">
    <property type="component" value="Chromosome"/>
</dbReference>
<dbReference type="PATRIC" id="fig|880071.3.peg.487"/>
<dbReference type="PANTHER" id="PTHR45641">
    <property type="entry name" value="TETRATRICOPEPTIDE REPEAT PROTEIN (AFU_ORTHOLOGUE AFUA_6G03870)"/>
    <property type="match status" value="1"/>
</dbReference>
<evidence type="ECO:0000256" key="3">
    <source>
        <dbReference type="SAM" id="Coils"/>
    </source>
</evidence>
<feature type="domain" description="CHAT" evidence="5">
    <location>
        <begin position="1125"/>
        <end position="1429"/>
    </location>
</feature>
<evidence type="ECO:0000256" key="1">
    <source>
        <dbReference type="ARBA" id="ARBA00022737"/>
    </source>
</evidence>
<dbReference type="eggNOG" id="COG0457">
    <property type="taxonomic scope" value="Bacteria"/>
</dbReference>
<dbReference type="EMBL" id="CP003345">
    <property type="protein sequence ID" value="AFM02989.1"/>
    <property type="molecule type" value="Genomic_DNA"/>
</dbReference>
<keyword evidence="2" id="KW-0802">TPR repeat</keyword>
<keyword evidence="3" id="KW-0175">Coiled coil</keyword>
<accession>I4AGA4</accession>
<dbReference type="SUPFAM" id="SSF48452">
    <property type="entry name" value="TPR-like"/>
    <property type="match status" value="2"/>
</dbReference>
<evidence type="ECO:0000256" key="2">
    <source>
        <dbReference type="ARBA" id="ARBA00022803"/>
    </source>
</evidence>
<keyword evidence="1" id="KW-0677">Repeat</keyword>